<feature type="compositionally biased region" description="Low complexity" evidence="1">
    <location>
        <begin position="361"/>
        <end position="381"/>
    </location>
</feature>
<dbReference type="RefSeq" id="WP_160823238.1">
    <property type="nucleotide sequence ID" value="NZ_JBHSXE010000001.1"/>
</dbReference>
<proteinExistence type="predicted"/>
<dbReference type="InterPro" id="IPR054344">
    <property type="entry name" value="TY-Chap_N"/>
</dbReference>
<feature type="domain" description="TY-Chap N-terminal" evidence="3">
    <location>
        <begin position="1"/>
        <end position="122"/>
    </location>
</feature>
<evidence type="ECO:0000259" key="3">
    <source>
        <dbReference type="Pfam" id="PF22552"/>
    </source>
</evidence>
<feature type="domain" description="SseB protein N-terminal" evidence="2">
    <location>
        <begin position="160"/>
        <end position="265"/>
    </location>
</feature>
<comment type="caution">
    <text evidence="4">The sequence shown here is derived from an EMBL/GenBank/DDBJ whole genome shotgun (WGS) entry which is preliminary data.</text>
</comment>
<name>A0ABW2CTL2_9ACTN</name>
<evidence type="ECO:0000313" key="5">
    <source>
        <dbReference type="Proteomes" id="UP001596380"/>
    </source>
</evidence>
<feature type="region of interest" description="Disordered" evidence="1">
    <location>
        <begin position="271"/>
        <end position="471"/>
    </location>
</feature>
<keyword evidence="5" id="KW-1185">Reference proteome</keyword>
<feature type="compositionally biased region" description="Low complexity" evidence="1">
    <location>
        <begin position="454"/>
        <end position="463"/>
    </location>
</feature>
<gene>
    <name evidence="4" type="ORF">ACFQKB_29645</name>
</gene>
<accession>A0ABW2CTL2</accession>
<feature type="compositionally biased region" description="Low complexity" evidence="1">
    <location>
        <begin position="397"/>
        <end position="406"/>
    </location>
</feature>
<feature type="compositionally biased region" description="Low complexity" evidence="1">
    <location>
        <begin position="302"/>
        <end position="322"/>
    </location>
</feature>
<feature type="compositionally biased region" description="Gly residues" evidence="1">
    <location>
        <begin position="407"/>
        <end position="419"/>
    </location>
</feature>
<dbReference type="Pfam" id="PF22552">
    <property type="entry name" value="TY-Chap3"/>
    <property type="match status" value="1"/>
</dbReference>
<reference evidence="5" key="1">
    <citation type="journal article" date="2019" name="Int. J. Syst. Evol. Microbiol.">
        <title>The Global Catalogue of Microorganisms (GCM) 10K type strain sequencing project: providing services to taxonomists for standard genome sequencing and annotation.</title>
        <authorList>
            <consortium name="The Broad Institute Genomics Platform"/>
            <consortium name="The Broad Institute Genome Sequencing Center for Infectious Disease"/>
            <person name="Wu L."/>
            <person name="Ma J."/>
        </authorList>
    </citation>
    <scope>NUCLEOTIDE SEQUENCE [LARGE SCALE GENOMIC DNA]</scope>
    <source>
        <strain evidence="5">JCM 3369</strain>
    </source>
</reference>
<dbReference type="Pfam" id="PF07179">
    <property type="entry name" value="SseB"/>
    <property type="match status" value="1"/>
</dbReference>
<dbReference type="Proteomes" id="UP001596380">
    <property type="component" value="Unassembled WGS sequence"/>
</dbReference>
<dbReference type="InterPro" id="IPR009839">
    <property type="entry name" value="SseB_N"/>
</dbReference>
<protein>
    <submittedName>
        <fullName evidence="4">SseB family protein</fullName>
    </submittedName>
</protein>
<evidence type="ECO:0000256" key="1">
    <source>
        <dbReference type="SAM" id="MobiDB-lite"/>
    </source>
</evidence>
<dbReference type="EMBL" id="JBHSXS010000023">
    <property type="protein sequence ID" value="MFC6883956.1"/>
    <property type="molecule type" value="Genomic_DNA"/>
</dbReference>
<sequence>MDWNDFAKRLTLELARLPVGSFLIVQGAGGLPYAQAMRSEGAVDAEAVGSAFLPRPLAARQERRLAALGWERPDERQNWWCRFTMRDRSRVTAEEMEECGMLAGRMVGAFRDVYGIRSPLELVYQASRTGADGGPLTLPGLGIPLALPEDDPDSPSSADLESVLASARERGDQETYLDLVSRAMLFLPAPGDPSAADHAYATAQFGDGTFVLAFTSLDAMNRSLRGQAVHHRSAFVSELAAHWPNPEWQLAINPGLASAAYLDATVLQGSAKQEPAKKDPTIPPTPDDVHVAGSSVARNGVRPVSPRPSAARPNAAGAAPAAPVTPTPPAPAAADPAANATVPDIRVPTAQPSANAPVTHTRPPNGTGTAPTAPYPAARVPSAEGSPLTHPQGPGSTGARGTATQGGAAGTGTGAGGQAGPSAPAPPGAQGPVAYAPHDGREPNAATMPGGAGQKAARARAPQNGDPQGVRMGADVRAGVVVMQKVLRPEHVPHYLDGGYDLVAGYVHRFQDVRELNTPARLIRGLGLVYEGSPFSTEAESVHVVRWPAMKPALFRRPLGGIDEWSMGIIPGGWVIEKAPFPGSGYAPGDGPPVPEFKIDSQRLPHGAEMYRLDRTGTAALVATYDSDLRRWAGGRG</sequence>
<evidence type="ECO:0000259" key="2">
    <source>
        <dbReference type="Pfam" id="PF07179"/>
    </source>
</evidence>
<organism evidence="4 5">
    <name type="scientific">Actinomadura yumaensis</name>
    <dbReference type="NCBI Taxonomy" id="111807"/>
    <lineage>
        <taxon>Bacteria</taxon>
        <taxon>Bacillati</taxon>
        <taxon>Actinomycetota</taxon>
        <taxon>Actinomycetes</taxon>
        <taxon>Streptosporangiales</taxon>
        <taxon>Thermomonosporaceae</taxon>
        <taxon>Actinomadura</taxon>
    </lineage>
</organism>
<feature type="compositionally biased region" description="Low complexity" evidence="1">
    <location>
        <begin position="332"/>
        <end position="344"/>
    </location>
</feature>
<evidence type="ECO:0000313" key="4">
    <source>
        <dbReference type="EMBL" id="MFC6883956.1"/>
    </source>
</evidence>